<keyword evidence="4" id="KW-0175">Coiled coil</keyword>
<keyword evidence="1 3" id="KW-0853">WD repeat</keyword>
<feature type="coiled-coil region" evidence="4">
    <location>
        <begin position="32"/>
        <end position="59"/>
    </location>
</feature>
<organism evidence="5 6">
    <name type="scientific">Candidatus Parabacteroides intestinigallinarum</name>
    <dbReference type="NCBI Taxonomy" id="2838722"/>
    <lineage>
        <taxon>Bacteria</taxon>
        <taxon>Pseudomonadati</taxon>
        <taxon>Bacteroidota</taxon>
        <taxon>Bacteroidia</taxon>
        <taxon>Bacteroidales</taxon>
        <taxon>Tannerellaceae</taxon>
        <taxon>Parabacteroides</taxon>
    </lineage>
</organism>
<dbReference type="InterPro" id="IPR015943">
    <property type="entry name" value="WD40/YVTN_repeat-like_dom_sf"/>
</dbReference>
<dbReference type="PANTHER" id="PTHR22847:SF637">
    <property type="entry name" value="WD REPEAT DOMAIN 5B"/>
    <property type="match status" value="1"/>
</dbReference>
<evidence type="ECO:0000313" key="6">
    <source>
        <dbReference type="Proteomes" id="UP000823847"/>
    </source>
</evidence>
<dbReference type="InterPro" id="IPR019775">
    <property type="entry name" value="WD40_repeat_CS"/>
</dbReference>
<evidence type="ECO:0000313" key="5">
    <source>
        <dbReference type="EMBL" id="HIX85207.1"/>
    </source>
</evidence>
<dbReference type="EMBL" id="DXEN01000008">
    <property type="protein sequence ID" value="HIX85207.1"/>
    <property type="molecule type" value="Genomic_DNA"/>
</dbReference>
<dbReference type="PROSITE" id="PS00678">
    <property type="entry name" value="WD_REPEATS_1"/>
    <property type="match status" value="1"/>
</dbReference>
<feature type="repeat" description="WD" evidence="3">
    <location>
        <begin position="411"/>
        <end position="450"/>
    </location>
</feature>
<dbReference type="Gene3D" id="2.130.10.10">
    <property type="entry name" value="YVTN repeat-like/Quinoprotein amine dehydrogenase"/>
    <property type="match status" value="1"/>
</dbReference>
<gene>
    <name evidence="5" type="ORF">H9848_01160</name>
</gene>
<dbReference type="Proteomes" id="UP000823847">
    <property type="component" value="Unassembled WGS sequence"/>
</dbReference>
<dbReference type="Pfam" id="PF00400">
    <property type="entry name" value="WD40"/>
    <property type="match status" value="1"/>
</dbReference>
<dbReference type="SUPFAM" id="SSF50978">
    <property type="entry name" value="WD40 repeat-like"/>
    <property type="match status" value="1"/>
</dbReference>
<evidence type="ECO:0008006" key="7">
    <source>
        <dbReference type="Google" id="ProtNLM"/>
    </source>
</evidence>
<dbReference type="AlphaFoldDB" id="A0A9D1XP65"/>
<evidence type="ECO:0000256" key="4">
    <source>
        <dbReference type="SAM" id="Coils"/>
    </source>
</evidence>
<reference evidence="5" key="1">
    <citation type="journal article" date="2021" name="PeerJ">
        <title>Extensive microbial diversity within the chicken gut microbiome revealed by metagenomics and culture.</title>
        <authorList>
            <person name="Gilroy R."/>
            <person name="Ravi A."/>
            <person name="Getino M."/>
            <person name="Pursley I."/>
            <person name="Horton D.L."/>
            <person name="Alikhan N.F."/>
            <person name="Baker D."/>
            <person name="Gharbi K."/>
            <person name="Hall N."/>
            <person name="Watson M."/>
            <person name="Adriaenssens E.M."/>
            <person name="Foster-Nyarko E."/>
            <person name="Jarju S."/>
            <person name="Secka A."/>
            <person name="Antonio M."/>
            <person name="Oren A."/>
            <person name="Chaudhuri R.R."/>
            <person name="La Ragione R."/>
            <person name="Hildebrand F."/>
            <person name="Pallen M.J."/>
        </authorList>
    </citation>
    <scope>NUCLEOTIDE SEQUENCE</scope>
    <source>
        <strain evidence="5">ChiHecec2B26-12326</strain>
    </source>
</reference>
<dbReference type="SMART" id="SM00320">
    <property type="entry name" value="WD40"/>
    <property type="match status" value="4"/>
</dbReference>
<dbReference type="InterPro" id="IPR036322">
    <property type="entry name" value="WD40_repeat_dom_sf"/>
</dbReference>
<protein>
    <recommendedName>
        <fullName evidence="7">WD domain, G-beta repeat</fullName>
    </recommendedName>
</protein>
<dbReference type="InterPro" id="IPR001680">
    <property type="entry name" value="WD40_rpt"/>
</dbReference>
<evidence type="ECO:0000256" key="1">
    <source>
        <dbReference type="ARBA" id="ARBA00022574"/>
    </source>
</evidence>
<name>A0A9D1XP65_9BACT</name>
<accession>A0A9D1XP65</accession>
<dbReference type="PANTHER" id="PTHR22847">
    <property type="entry name" value="WD40 REPEAT PROTEIN"/>
    <property type="match status" value="1"/>
</dbReference>
<comment type="caution">
    <text evidence="5">The sequence shown here is derived from an EMBL/GenBank/DDBJ whole genome shotgun (WGS) entry which is preliminary data.</text>
</comment>
<dbReference type="PROSITE" id="PS50082">
    <property type="entry name" value="WD_REPEATS_2"/>
    <property type="match status" value="1"/>
</dbReference>
<evidence type="ECO:0000256" key="3">
    <source>
        <dbReference type="PROSITE-ProRule" id="PRU00221"/>
    </source>
</evidence>
<reference evidence="5" key="2">
    <citation type="submission" date="2021-04" db="EMBL/GenBank/DDBJ databases">
        <authorList>
            <person name="Gilroy R."/>
        </authorList>
    </citation>
    <scope>NUCLEOTIDE SEQUENCE</scope>
    <source>
        <strain evidence="5">ChiHecec2B26-12326</strain>
    </source>
</reference>
<proteinExistence type="predicted"/>
<dbReference type="PROSITE" id="PS50294">
    <property type="entry name" value="WD_REPEATS_REGION"/>
    <property type="match status" value="1"/>
</dbReference>
<feature type="coiled-coil region" evidence="4">
    <location>
        <begin position="90"/>
        <end position="136"/>
    </location>
</feature>
<sequence length="522" mass="58948">MPLFPKRSISLAAFLLLIVGGGAGMATLWWENQVNRREREALTEQLRQATEAQKEATITRRVSTQLEEIAYQQKEISDIQRQEAVNQKQIADQMREHAELERERALLAQQAAVESYNQMEEQKRIAELRREEAVEARMKADTLARLALGRSLGAQASTQYALGNEDLASLLSYSAWKFTSENKGDVYQPAIFDALSQTSDLSQRWGLHKGAIRDIMPYYRRQEALLLSASQYGELFLWKTSGNDLIRERVWIDDPKYDFRKIELDKTSGRLFVLSFTGQVISIDGEGNLSEIPLPGDACVGMGVIRGDLFVASKKGDIWKAQVNKWNFTLVYHHPHTITACEISDKGLIVGDDQGSVYRIDERGQATVLADRVKQPVTCVYSDAHSGILMIGYKSGLVVLDDVRDGVSSELSGHISPITAIRFLGGRLFTSSYDGTVRLWNINNENKAASSIVYRPSEWIHTFIINPDGERIFTGDEKGNLSSVSISPDYMASEIRSRLTRNFTREEWDYYIGEVSAYETYR</sequence>
<keyword evidence="2" id="KW-0677">Repeat</keyword>
<evidence type="ECO:0000256" key="2">
    <source>
        <dbReference type="ARBA" id="ARBA00022737"/>
    </source>
</evidence>